<dbReference type="Gene3D" id="2.40.260.10">
    <property type="entry name" value="Sortase"/>
    <property type="match status" value="1"/>
</dbReference>
<evidence type="ECO:0000256" key="1">
    <source>
        <dbReference type="ARBA" id="ARBA00022801"/>
    </source>
</evidence>
<keyword evidence="4" id="KW-1185">Reference proteome</keyword>
<dbReference type="SUPFAM" id="SSF63817">
    <property type="entry name" value="Sortase"/>
    <property type="match status" value="1"/>
</dbReference>
<dbReference type="AlphaFoldDB" id="A0A1M5KRF1"/>
<dbReference type="EMBL" id="FQVN01000010">
    <property type="protein sequence ID" value="SHG55315.1"/>
    <property type="molecule type" value="Genomic_DNA"/>
</dbReference>
<dbReference type="OrthoDB" id="525039at2"/>
<keyword evidence="1" id="KW-0378">Hydrolase</keyword>
<gene>
    <name evidence="3" type="ORF">SAMN05444320_11021</name>
</gene>
<dbReference type="Proteomes" id="UP000184501">
    <property type="component" value="Unassembled WGS sequence"/>
</dbReference>
<dbReference type="CDD" id="cd05829">
    <property type="entry name" value="Sortase_F"/>
    <property type="match status" value="1"/>
</dbReference>
<accession>A0A1M5KRF1</accession>
<protein>
    <submittedName>
        <fullName evidence="3">Sortase family protein</fullName>
    </submittedName>
</protein>
<sequence length="259" mass="26744">MPGRRRTSGTRGAHRGPVGWGFAPRPAGLALLTVAVLAVALWAAPPDLVPGTPTAGDPPPAPPAHSLRDDEGRDRHWGVPGGGAPGQEPPAAEPAEGQAAAEPEPSPPRPAAGQRPGTVRLPAGGTARLVRKEVGRDGVLPVPEGVGDATWWGAGLRAAAGATVLAGHVNWRGATGPFAELWRTQRGQEVSVADAAGTAWRYRVTEVHTVDKDDLPARANALFGQEGAHRLVLVTCGGRWVGGDLGYDENRIVVAEPTT</sequence>
<feature type="compositionally biased region" description="Low complexity" evidence="2">
    <location>
        <begin position="93"/>
        <end position="103"/>
    </location>
</feature>
<evidence type="ECO:0000313" key="3">
    <source>
        <dbReference type="EMBL" id="SHG55315.1"/>
    </source>
</evidence>
<evidence type="ECO:0000256" key="2">
    <source>
        <dbReference type="SAM" id="MobiDB-lite"/>
    </source>
</evidence>
<dbReference type="InterPro" id="IPR005754">
    <property type="entry name" value="Sortase"/>
</dbReference>
<reference evidence="3 4" key="1">
    <citation type="submission" date="2016-11" db="EMBL/GenBank/DDBJ databases">
        <authorList>
            <person name="Jaros S."/>
            <person name="Januszkiewicz K."/>
            <person name="Wedrychowicz H."/>
        </authorList>
    </citation>
    <scope>NUCLEOTIDE SEQUENCE [LARGE SCALE GENOMIC DNA]</scope>
    <source>
        <strain evidence="3 4">DSM 44523</strain>
    </source>
</reference>
<dbReference type="GO" id="GO:0016787">
    <property type="term" value="F:hydrolase activity"/>
    <property type="evidence" value="ECO:0007669"/>
    <property type="project" value="UniProtKB-KW"/>
</dbReference>
<proteinExistence type="predicted"/>
<feature type="compositionally biased region" description="Basic and acidic residues" evidence="2">
    <location>
        <begin position="66"/>
        <end position="77"/>
    </location>
</feature>
<dbReference type="Pfam" id="PF04203">
    <property type="entry name" value="Sortase"/>
    <property type="match status" value="1"/>
</dbReference>
<dbReference type="InterPro" id="IPR023365">
    <property type="entry name" value="Sortase_dom-sf"/>
</dbReference>
<feature type="region of interest" description="Disordered" evidence="2">
    <location>
        <begin position="50"/>
        <end position="127"/>
    </location>
</feature>
<name>A0A1M5KRF1_STRHI</name>
<dbReference type="InterPro" id="IPR042001">
    <property type="entry name" value="Sortase_F"/>
</dbReference>
<dbReference type="STRING" id="2017.SAMN05444320_11021"/>
<evidence type="ECO:0000313" key="4">
    <source>
        <dbReference type="Proteomes" id="UP000184501"/>
    </source>
</evidence>
<organism evidence="3 4">
    <name type="scientific">Streptoalloteichus hindustanus</name>
    <dbReference type="NCBI Taxonomy" id="2017"/>
    <lineage>
        <taxon>Bacteria</taxon>
        <taxon>Bacillati</taxon>
        <taxon>Actinomycetota</taxon>
        <taxon>Actinomycetes</taxon>
        <taxon>Pseudonocardiales</taxon>
        <taxon>Pseudonocardiaceae</taxon>
        <taxon>Streptoalloteichus</taxon>
    </lineage>
</organism>